<protein>
    <submittedName>
        <fullName evidence="1">Secreted protein</fullName>
    </submittedName>
</protein>
<keyword evidence="2" id="KW-1185">Reference proteome</keyword>
<dbReference type="Proteomes" id="UP000033423">
    <property type="component" value="Unassembled WGS sequence"/>
</dbReference>
<dbReference type="EMBL" id="LACI01000384">
    <property type="protein sequence ID" value="KJU86956.1"/>
    <property type="molecule type" value="Genomic_DNA"/>
</dbReference>
<comment type="caution">
    <text evidence="1">The sequence shown here is derived from an EMBL/GenBank/DDBJ whole genome shotgun (WGS) entry which is preliminary data.</text>
</comment>
<dbReference type="AlphaFoldDB" id="A0A0F3GYH3"/>
<gene>
    <name evidence="1" type="ORF">MBAV_000858</name>
</gene>
<reference evidence="1 2" key="1">
    <citation type="submission" date="2015-02" db="EMBL/GenBank/DDBJ databases">
        <title>Single-cell genomics of uncultivated deep-branching MTB reveals a conserved set of magnetosome genes.</title>
        <authorList>
            <person name="Kolinko S."/>
            <person name="Richter M."/>
            <person name="Glockner F.O."/>
            <person name="Brachmann A."/>
            <person name="Schuler D."/>
        </authorList>
    </citation>
    <scope>NUCLEOTIDE SEQUENCE [LARGE SCALE GENOMIC DNA]</scope>
    <source>
        <strain evidence="1">TM-1</strain>
    </source>
</reference>
<name>A0A0F3GYH3_9BACT</name>
<organism evidence="1 2">
    <name type="scientific">Candidatus Magnetobacterium bavaricum</name>
    <dbReference type="NCBI Taxonomy" id="29290"/>
    <lineage>
        <taxon>Bacteria</taxon>
        <taxon>Pseudomonadati</taxon>
        <taxon>Nitrospirota</taxon>
        <taxon>Thermodesulfovibrionia</taxon>
        <taxon>Thermodesulfovibrionales</taxon>
        <taxon>Candidatus Magnetobacteriaceae</taxon>
        <taxon>Candidatus Magnetobacterium</taxon>
    </lineage>
</organism>
<evidence type="ECO:0000313" key="2">
    <source>
        <dbReference type="Proteomes" id="UP000033423"/>
    </source>
</evidence>
<proteinExistence type="predicted"/>
<accession>A0A0F3GYH3</accession>
<evidence type="ECO:0000313" key="1">
    <source>
        <dbReference type="EMBL" id="KJU86956.1"/>
    </source>
</evidence>
<sequence>MNYYQKKTRRIATMLTRKVTSRTGLLTLVVFLCVSCVSEPVRKEGAGQKRFYEGQQAQIVDILRESNEARLNSNFDRALALANEAMEKSKGMKDDVMRLSCGFWIMTLLSEMDKPGGHTEAAPQELLVSAGFEGLFYGYLLVMYDINAFDLRGKDPSVALFGSMPGNDMLKSANVLVEELKKVGEVNLADLVDTLFKSYTALLKASKDKDGDKVKEYTRKVIDSCDKITLMTDDPKSLEKDKSGVFFMSKMLTMFVNLPVAAIDRDSVAYEKVARKYARFIASVMPKS</sequence>